<dbReference type="EMBL" id="BMXG01000004">
    <property type="protein sequence ID" value="GHB95511.1"/>
    <property type="molecule type" value="Genomic_DNA"/>
</dbReference>
<evidence type="ECO:0000313" key="1">
    <source>
        <dbReference type="EMBL" id="GHB95511.1"/>
    </source>
</evidence>
<accession>A0A8J3GC41</accession>
<proteinExistence type="predicted"/>
<sequence length="153" mass="16601">MDLTPEQKQQVAAWVNDGESLAEIQRRINNEFSVPMTYMDVRFLVDDLELDLVDKTPKVDPADATKPAVDAEASIVDDAPEGGVSVELDAIMRPGAMVSGSVTFSDGESMGWQLDQAGRLGLIPGPTEGYRPSEADVMAFQAALEEELRKKGM</sequence>
<reference evidence="1" key="1">
    <citation type="journal article" date="2014" name="Int. J. Syst. Evol. Microbiol.">
        <title>Complete genome sequence of Corynebacterium casei LMG S-19264T (=DSM 44701T), isolated from a smear-ripened cheese.</title>
        <authorList>
            <consortium name="US DOE Joint Genome Institute (JGI-PGF)"/>
            <person name="Walter F."/>
            <person name="Albersmeier A."/>
            <person name="Kalinowski J."/>
            <person name="Ruckert C."/>
        </authorList>
    </citation>
    <scope>NUCLEOTIDE SEQUENCE</scope>
    <source>
        <strain evidence="1">KCTC 12870</strain>
    </source>
</reference>
<dbReference type="Proteomes" id="UP000642829">
    <property type="component" value="Unassembled WGS sequence"/>
</dbReference>
<comment type="caution">
    <text evidence="1">The sequence shown here is derived from an EMBL/GenBank/DDBJ whole genome shotgun (WGS) entry which is preliminary data.</text>
</comment>
<dbReference type="RefSeq" id="WP_189512321.1">
    <property type="nucleotide sequence ID" value="NZ_BMXG01000004.1"/>
</dbReference>
<dbReference type="AlphaFoldDB" id="A0A8J3GC41"/>
<reference evidence="1" key="2">
    <citation type="submission" date="2020-09" db="EMBL/GenBank/DDBJ databases">
        <authorList>
            <person name="Sun Q."/>
            <person name="Kim S."/>
        </authorList>
    </citation>
    <scope>NUCLEOTIDE SEQUENCE</scope>
    <source>
        <strain evidence="1">KCTC 12870</strain>
    </source>
</reference>
<keyword evidence="2" id="KW-1185">Reference proteome</keyword>
<gene>
    <name evidence="1" type="ORF">GCM10007047_09140</name>
</gene>
<protein>
    <submittedName>
        <fullName evidence="1">Uncharacterized protein</fullName>
    </submittedName>
</protein>
<organism evidence="1 2">
    <name type="scientific">Cerasicoccus arenae</name>
    <dbReference type="NCBI Taxonomy" id="424488"/>
    <lineage>
        <taxon>Bacteria</taxon>
        <taxon>Pseudomonadati</taxon>
        <taxon>Verrucomicrobiota</taxon>
        <taxon>Opitutia</taxon>
        <taxon>Puniceicoccales</taxon>
        <taxon>Cerasicoccaceae</taxon>
        <taxon>Cerasicoccus</taxon>
    </lineage>
</organism>
<evidence type="ECO:0000313" key="2">
    <source>
        <dbReference type="Proteomes" id="UP000642829"/>
    </source>
</evidence>
<name>A0A8J3GC41_9BACT</name>